<keyword evidence="3" id="KW-1185">Reference proteome</keyword>
<reference evidence="2 3" key="1">
    <citation type="submission" date="2021-04" db="EMBL/GenBank/DDBJ databases">
        <authorList>
            <person name="Vanwijnsberghe S."/>
        </authorList>
    </citation>
    <scope>NUCLEOTIDE SEQUENCE [LARGE SCALE GENOMIC DNA]</scope>
    <source>
        <strain evidence="2 3">LMG 32171</strain>
    </source>
</reference>
<accession>A0ABM8UAE3</accession>
<proteinExistence type="predicted"/>
<dbReference type="Proteomes" id="UP000789752">
    <property type="component" value="Unassembled WGS sequence"/>
</dbReference>
<dbReference type="RefSeq" id="WP_228983002.1">
    <property type="nucleotide sequence ID" value="NZ_CAJQYY010000035.1"/>
</dbReference>
<name>A0ABM8UAE3_9BURK</name>
<evidence type="ECO:0000313" key="3">
    <source>
        <dbReference type="Proteomes" id="UP000789752"/>
    </source>
</evidence>
<feature type="transmembrane region" description="Helical" evidence="1">
    <location>
        <begin position="44"/>
        <end position="62"/>
    </location>
</feature>
<keyword evidence="1" id="KW-0812">Transmembrane</keyword>
<organism evidence="2 3">
    <name type="scientific">Paraburkholderia gardini</name>
    <dbReference type="NCBI Taxonomy" id="2823469"/>
    <lineage>
        <taxon>Bacteria</taxon>
        <taxon>Pseudomonadati</taxon>
        <taxon>Pseudomonadota</taxon>
        <taxon>Betaproteobacteria</taxon>
        <taxon>Burkholderiales</taxon>
        <taxon>Burkholderiaceae</taxon>
        <taxon>Paraburkholderia</taxon>
    </lineage>
</organism>
<gene>
    <name evidence="2" type="ORF">R54767_04758</name>
</gene>
<dbReference type="EMBL" id="CAJQYY010000035">
    <property type="protein sequence ID" value="CAG4920881.1"/>
    <property type="molecule type" value="Genomic_DNA"/>
</dbReference>
<feature type="transmembrane region" description="Helical" evidence="1">
    <location>
        <begin position="69"/>
        <end position="86"/>
    </location>
</feature>
<feature type="transmembrane region" description="Helical" evidence="1">
    <location>
        <begin position="92"/>
        <end position="114"/>
    </location>
</feature>
<protein>
    <submittedName>
        <fullName evidence="2">Uncharacterized protein</fullName>
    </submittedName>
</protein>
<keyword evidence="1" id="KW-0472">Membrane</keyword>
<sequence length="118" mass="13521">MHPVLVRSFGSLPPRYYVRQFLFSLFFPGFLLLASTHGKGLLSLPLHLQVIIALNTLLYPYSRFVYESVIGYIVGDTVLVFPAILYGTAKLFTMLFCWAFAIYVASIGLIWLYFRSDR</sequence>
<comment type="caution">
    <text evidence="2">The sequence shown here is derived from an EMBL/GenBank/DDBJ whole genome shotgun (WGS) entry which is preliminary data.</text>
</comment>
<evidence type="ECO:0000313" key="2">
    <source>
        <dbReference type="EMBL" id="CAG4920881.1"/>
    </source>
</evidence>
<feature type="transmembrane region" description="Helical" evidence="1">
    <location>
        <begin position="21"/>
        <end position="38"/>
    </location>
</feature>
<evidence type="ECO:0000256" key="1">
    <source>
        <dbReference type="SAM" id="Phobius"/>
    </source>
</evidence>
<keyword evidence="1" id="KW-1133">Transmembrane helix</keyword>